<protein>
    <submittedName>
        <fullName evidence="3">Glycosyl transferase family 1</fullName>
    </submittedName>
</protein>
<dbReference type="AlphaFoldDB" id="A0A1R1F1N8"/>
<accession>A0A1R1F1N8</accession>
<proteinExistence type="predicted"/>
<gene>
    <name evidence="3" type="ORF">BK138_04600</name>
</gene>
<evidence type="ECO:0000259" key="1">
    <source>
        <dbReference type="Pfam" id="PF00534"/>
    </source>
</evidence>
<keyword evidence="3" id="KW-0808">Transferase</keyword>
<dbReference type="PANTHER" id="PTHR12526">
    <property type="entry name" value="GLYCOSYLTRANSFERASE"/>
    <property type="match status" value="1"/>
</dbReference>
<name>A0A1R1F1N8_9BACL</name>
<dbReference type="CDD" id="cd03822">
    <property type="entry name" value="GT4_mannosyltransferase-like"/>
    <property type="match status" value="1"/>
</dbReference>
<dbReference type="InterPro" id="IPR001296">
    <property type="entry name" value="Glyco_trans_1"/>
</dbReference>
<reference evidence="3 4" key="1">
    <citation type="submission" date="2016-11" db="EMBL/GenBank/DDBJ databases">
        <title>Paenibacillus species isolates.</title>
        <authorList>
            <person name="Beno S.M."/>
        </authorList>
    </citation>
    <scope>NUCLEOTIDE SEQUENCE [LARGE SCALE GENOMIC DNA]</scope>
    <source>
        <strain evidence="3 4">FSL R5-0378</strain>
    </source>
</reference>
<dbReference type="GO" id="GO:0016757">
    <property type="term" value="F:glycosyltransferase activity"/>
    <property type="evidence" value="ECO:0007669"/>
    <property type="project" value="InterPro"/>
</dbReference>
<dbReference type="Proteomes" id="UP000187172">
    <property type="component" value="Unassembled WGS sequence"/>
</dbReference>
<dbReference type="STRING" id="297318.BK138_04600"/>
<dbReference type="InterPro" id="IPR028098">
    <property type="entry name" value="Glyco_trans_4-like_N"/>
</dbReference>
<feature type="domain" description="Glycosyltransferase subfamily 4-like N-terminal" evidence="2">
    <location>
        <begin position="64"/>
        <end position="168"/>
    </location>
</feature>
<dbReference type="PANTHER" id="PTHR12526:SF572">
    <property type="entry name" value="BLL5144 PROTEIN"/>
    <property type="match status" value="1"/>
</dbReference>
<evidence type="ECO:0000313" key="4">
    <source>
        <dbReference type="Proteomes" id="UP000187172"/>
    </source>
</evidence>
<evidence type="ECO:0000259" key="2">
    <source>
        <dbReference type="Pfam" id="PF13439"/>
    </source>
</evidence>
<keyword evidence="4" id="KW-1185">Reference proteome</keyword>
<sequence>MNRIAYIGTYVPQKCGIATYTHHLRQSVNGARGWKGQDEVYAVKPAFSLLGDTDPMIHEVEKEDRKAYRKLAERLNRSDVSVVSLQHEFGIFGGEAGEYVLDLVDHLDKPLAVTFHTVFEHPEEPYLSIQKRIAQRSDLILVMNRLAAGYLHRSMGVPMDKIRCVPHGTPEPAAGLRERTRQSMGWDGRKVMMSFGLLSRGKGFELILRALPGVVRKVPNALYAIVGQTHPEVRKWEGEAYRQELELLARELGMDGHVVMIDRFVEENELAGLLSAADLYVTPYPGMQQITSGTLAYAVGLGRPVLTTPYAYAKDLLGDYPELLIPFDDTQGWSEQMGAILSEEETAKRWEREMGRIGADMHWSKVGQLHLELFNGLAASVPEIMKAN</sequence>
<dbReference type="SUPFAM" id="SSF53756">
    <property type="entry name" value="UDP-Glycosyltransferase/glycogen phosphorylase"/>
    <property type="match status" value="1"/>
</dbReference>
<evidence type="ECO:0000313" key="3">
    <source>
        <dbReference type="EMBL" id="OMF57866.1"/>
    </source>
</evidence>
<dbReference type="EMBL" id="MRTP01000001">
    <property type="protein sequence ID" value="OMF57866.1"/>
    <property type="molecule type" value="Genomic_DNA"/>
</dbReference>
<dbReference type="Pfam" id="PF00534">
    <property type="entry name" value="Glycos_transf_1"/>
    <property type="match status" value="1"/>
</dbReference>
<dbReference type="RefSeq" id="WP_076166502.1">
    <property type="nucleotide sequence ID" value="NZ_MRTP01000001.1"/>
</dbReference>
<organism evidence="3 4">
    <name type="scientific">Paenibacillus rhizosphaerae</name>
    <dbReference type="NCBI Taxonomy" id="297318"/>
    <lineage>
        <taxon>Bacteria</taxon>
        <taxon>Bacillati</taxon>
        <taxon>Bacillota</taxon>
        <taxon>Bacilli</taxon>
        <taxon>Bacillales</taxon>
        <taxon>Paenibacillaceae</taxon>
        <taxon>Paenibacillus</taxon>
    </lineage>
</organism>
<feature type="domain" description="Glycosyl transferase family 1" evidence="1">
    <location>
        <begin position="178"/>
        <end position="352"/>
    </location>
</feature>
<dbReference type="Pfam" id="PF13439">
    <property type="entry name" value="Glyco_transf_4"/>
    <property type="match status" value="1"/>
</dbReference>
<dbReference type="Gene3D" id="3.40.50.2000">
    <property type="entry name" value="Glycogen Phosphorylase B"/>
    <property type="match status" value="2"/>
</dbReference>
<comment type="caution">
    <text evidence="3">The sequence shown here is derived from an EMBL/GenBank/DDBJ whole genome shotgun (WGS) entry which is preliminary data.</text>
</comment>